<protein>
    <submittedName>
        <fullName evidence="2">Uncharacterized protein</fullName>
    </submittedName>
</protein>
<organism evidence="2 3">
    <name type="scientific">Ideonella margarita</name>
    <dbReference type="NCBI Taxonomy" id="2984191"/>
    <lineage>
        <taxon>Bacteria</taxon>
        <taxon>Pseudomonadati</taxon>
        <taxon>Pseudomonadota</taxon>
        <taxon>Betaproteobacteria</taxon>
        <taxon>Burkholderiales</taxon>
        <taxon>Sphaerotilaceae</taxon>
        <taxon>Ideonella</taxon>
    </lineage>
</organism>
<dbReference type="EMBL" id="JBBUTI010000007">
    <property type="protein sequence ID" value="MEK8047090.1"/>
    <property type="molecule type" value="Genomic_DNA"/>
</dbReference>
<proteinExistence type="predicted"/>
<feature type="transmembrane region" description="Helical" evidence="1">
    <location>
        <begin position="20"/>
        <end position="45"/>
    </location>
</feature>
<keyword evidence="1" id="KW-0472">Membrane</keyword>
<feature type="transmembrane region" description="Helical" evidence="1">
    <location>
        <begin position="66"/>
        <end position="85"/>
    </location>
</feature>
<evidence type="ECO:0000256" key="1">
    <source>
        <dbReference type="SAM" id="Phobius"/>
    </source>
</evidence>
<keyword evidence="1" id="KW-0812">Transmembrane</keyword>
<accession>A0ABU9C772</accession>
<name>A0ABU9C772_9BURK</name>
<reference evidence="2 3" key="1">
    <citation type="submission" date="2024-04" db="EMBL/GenBank/DDBJ databases">
        <title>Novel species of the genus Ideonella isolated from streams.</title>
        <authorList>
            <person name="Lu H."/>
        </authorList>
    </citation>
    <scope>NUCLEOTIDE SEQUENCE [LARGE SCALE GENOMIC DNA]</scope>
    <source>
        <strain evidence="2 3">LYT19W</strain>
    </source>
</reference>
<dbReference type="RefSeq" id="WP_341399387.1">
    <property type="nucleotide sequence ID" value="NZ_JBBUTI010000007.1"/>
</dbReference>
<feature type="transmembrane region" description="Helical" evidence="1">
    <location>
        <begin position="91"/>
        <end position="113"/>
    </location>
</feature>
<keyword evidence="3" id="KW-1185">Reference proteome</keyword>
<gene>
    <name evidence="2" type="ORF">AACH00_12070</name>
</gene>
<evidence type="ECO:0000313" key="3">
    <source>
        <dbReference type="Proteomes" id="UP001379945"/>
    </source>
</evidence>
<keyword evidence="1" id="KW-1133">Transmembrane helix</keyword>
<comment type="caution">
    <text evidence="2">The sequence shown here is derived from an EMBL/GenBank/DDBJ whole genome shotgun (WGS) entry which is preliminary data.</text>
</comment>
<evidence type="ECO:0000313" key="2">
    <source>
        <dbReference type="EMBL" id="MEK8047090.1"/>
    </source>
</evidence>
<sequence length="149" mass="16154">MADIPDTAESAGTRKNLIPLWIKVFGWMFLAMGVVIPLLAVFAAVTGQPASYEVFGLRYHGSPFHPMALVIAAILVSLAVSAYGLLFGKPWGVNACLVTGYGGVAICLLTMVYSLSQGTFNLRLDLLVHIPYLRKLHQIKPLWPSAAVR</sequence>
<dbReference type="Proteomes" id="UP001379945">
    <property type="component" value="Unassembled WGS sequence"/>
</dbReference>